<dbReference type="Proteomes" id="UP000186323">
    <property type="component" value="Chromosome I"/>
</dbReference>
<protein>
    <submittedName>
        <fullName evidence="1">Uncharacterized protein</fullName>
    </submittedName>
</protein>
<name>A0A1K1LHX4_9BACT</name>
<organism evidence="1 2">
    <name type="scientific">Desulfovibrio piger</name>
    <dbReference type="NCBI Taxonomy" id="901"/>
    <lineage>
        <taxon>Bacteria</taxon>
        <taxon>Pseudomonadati</taxon>
        <taxon>Thermodesulfobacteriota</taxon>
        <taxon>Desulfovibrionia</taxon>
        <taxon>Desulfovibrionales</taxon>
        <taxon>Desulfovibrionaceae</taxon>
        <taxon>Desulfovibrio</taxon>
    </lineage>
</organism>
<keyword evidence="2" id="KW-1185">Reference proteome</keyword>
<sequence>MNFINHQLSISPLRWTAAVIGVAAVWLLMPEIVQAAVTFGEIGENVAENAKGVAKGVTLAGYASGAGMGVWGCVDMYKATKRQGESTYPGGLIKILVGAVLLGLGETLGSGSATLFGADQTSGMSDLGL</sequence>
<evidence type="ECO:0000313" key="1">
    <source>
        <dbReference type="EMBL" id="SFV74301.1"/>
    </source>
</evidence>
<reference evidence="2" key="1">
    <citation type="submission" date="2016-10" db="EMBL/GenBank/DDBJ databases">
        <authorList>
            <person name="Wegmann U."/>
        </authorList>
    </citation>
    <scope>NUCLEOTIDE SEQUENCE [LARGE SCALE GENOMIC DNA]</scope>
</reference>
<dbReference type="KEGG" id="dpg:DESPIGER_2483"/>
<proteinExistence type="predicted"/>
<dbReference type="AlphaFoldDB" id="A0A1K1LHX4"/>
<dbReference type="EMBL" id="LT630450">
    <property type="protein sequence ID" value="SFV74301.1"/>
    <property type="molecule type" value="Genomic_DNA"/>
</dbReference>
<gene>
    <name evidence="1" type="ORF">DESPIGER_2483</name>
</gene>
<accession>A0A1K1LHX4</accession>
<dbReference type="RefSeq" id="WP_072337219.1">
    <property type="nucleotide sequence ID" value="NZ_JACJLY010000001.1"/>
</dbReference>
<dbReference type="OrthoDB" id="5466667at2"/>
<evidence type="ECO:0000313" key="2">
    <source>
        <dbReference type="Proteomes" id="UP000186323"/>
    </source>
</evidence>